<evidence type="ECO:0000259" key="7">
    <source>
        <dbReference type="SMART" id="SM01036"/>
    </source>
</evidence>
<dbReference type="SMART" id="SM01036">
    <property type="entry name" value="BP28CT"/>
    <property type="match status" value="1"/>
</dbReference>
<dbReference type="Gene3D" id="1.25.10.10">
    <property type="entry name" value="Leucine-rich Repeat Variant"/>
    <property type="match status" value="1"/>
</dbReference>
<dbReference type="InterPro" id="IPR012954">
    <property type="entry name" value="BP28_C_dom"/>
</dbReference>
<dbReference type="GO" id="GO:0034455">
    <property type="term" value="C:t-UTP complex"/>
    <property type="evidence" value="ECO:0007669"/>
    <property type="project" value="TreeGrafter"/>
</dbReference>
<evidence type="ECO:0000256" key="6">
    <source>
        <dbReference type="ARBA" id="ARBA00023274"/>
    </source>
</evidence>
<protein>
    <recommendedName>
        <fullName evidence="7">BP28 C-terminal domain-containing protein</fullName>
    </recommendedName>
</protein>
<dbReference type="GO" id="GO:0032040">
    <property type="term" value="C:small-subunit processome"/>
    <property type="evidence" value="ECO:0007669"/>
    <property type="project" value="TreeGrafter"/>
</dbReference>
<comment type="caution">
    <text evidence="8">The sequence shown here is derived from an EMBL/GenBank/DDBJ whole genome shotgun (WGS) entry which is preliminary data.</text>
</comment>
<keyword evidence="9" id="KW-1185">Reference proteome</keyword>
<dbReference type="EMBL" id="JAVXUP010000501">
    <property type="protein sequence ID" value="KAK3026432.1"/>
    <property type="molecule type" value="Genomic_DNA"/>
</dbReference>
<dbReference type="InterPro" id="IPR022125">
    <property type="entry name" value="U3snoRNP10_N"/>
</dbReference>
<evidence type="ECO:0000256" key="4">
    <source>
        <dbReference type="ARBA" id="ARBA00022552"/>
    </source>
</evidence>
<name>A0AA89B6L9_9ASTE</name>
<dbReference type="InterPro" id="IPR056473">
    <property type="entry name" value="HEAT_Utp10/HEAT1"/>
</dbReference>
<dbReference type="Pfam" id="PF08146">
    <property type="entry name" value="BP28CT"/>
    <property type="match status" value="1"/>
</dbReference>
<reference evidence="8" key="1">
    <citation type="submission" date="2022-12" db="EMBL/GenBank/DDBJ databases">
        <title>Draft genome assemblies for two species of Escallonia (Escalloniales).</title>
        <authorList>
            <person name="Chanderbali A."/>
            <person name="Dervinis C."/>
            <person name="Anghel I."/>
            <person name="Soltis D."/>
            <person name="Soltis P."/>
            <person name="Zapata F."/>
        </authorList>
    </citation>
    <scope>NUCLEOTIDE SEQUENCE</scope>
    <source>
        <strain evidence="8">UCBG64.0493</strain>
        <tissue evidence="8">Leaf</tissue>
    </source>
</reference>
<dbReference type="InterPro" id="IPR011989">
    <property type="entry name" value="ARM-like"/>
</dbReference>
<dbReference type="GO" id="GO:0045943">
    <property type="term" value="P:positive regulation of transcription by RNA polymerase I"/>
    <property type="evidence" value="ECO:0007669"/>
    <property type="project" value="TreeGrafter"/>
</dbReference>
<dbReference type="Pfam" id="PF12397">
    <property type="entry name" value="U3snoRNP10"/>
    <property type="match status" value="1"/>
</dbReference>
<gene>
    <name evidence="8" type="ORF">RJ639_041444</name>
</gene>
<keyword evidence="3" id="KW-0690">Ribosome biogenesis</keyword>
<proteinExistence type="inferred from homology"/>
<dbReference type="PANTHER" id="PTHR13457">
    <property type="entry name" value="BAP28"/>
    <property type="match status" value="1"/>
</dbReference>
<feature type="domain" description="BP28 C-terminal" evidence="7">
    <location>
        <begin position="1727"/>
        <end position="1902"/>
    </location>
</feature>
<dbReference type="Proteomes" id="UP001188597">
    <property type="component" value="Unassembled WGS sequence"/>
</dbReference>
<comment type="subcellular location">
    <subcellularLocation>
        <location evidence="1">Nucleus</location>
        <location evidence="1">Nucleolus</location>
    </subcellularLocation>
</comment>
<dbReference type="InterPro" id="IPR016024">
    <property type="entry name" value="ARM-type_fold"/>
</dbReference>
<keyword evidence="5" id="KW-0539">Nucleus</keyword>
<organism evidence="8 9">
    <name type="scientific">Escallonia herrerae</name>
    <dbReference type="NCBI Taxonomy" id="1293975"/>
    <lineage>
        <taxon>Eukaryota</taxon>
        <taxon>Viridiplantae</taxon>
        <taxon>Streptophyta</taxon>
        <taxon>Embryophyta</taxon>
        <taxon>Tracheophyta</taxon>
        <taxon>Spermatophyta</taxon>
        <taxon>Magnoliopsida</taxon>
        <taxon>eudicotyledons</taxon>
        <taxon>Gunneridae</taxon>
        <taxon>Pentapetalae</taxon>
        <taxon>asterids</taxon>
        <taxon>campanulids</taxon>
        <taxon>Escalloniales</taxon>
        <taxon>Escalloniaceae</taxon>
        <taxon>Escallonia</taxon>
    </lineage>
</organism>
<evidence type="ECO:0000256" key="5">
    <source>
        <dbReference type="ARBA" id="ARBA00023242"/>
    </source>
</evidence>
<evidence type="ECO:0000313" key="9">
    <source>
        <dbReference type="Proteomes" id="UP001188597"/>
    </source>
</evidence>
<dbReference type="PANTHER" id="PTHR13457:SF1">
    <property type="entry name" value="HEAT REPEAT-CONTAINING PROTEIN 1"/>
    <property type="match status" value="1"/>
</dbReference>
<evidence type="ECO:0000256" key="1">
    <source>
        <dbReference type="ARBA" id="ARBA00004604"/>
    </source>
</evidence>
<accession>A0AA89B6L9</accession>
<dbReference type="Pfam" id="PF23243">
    <property type="entry name" value="HEAT_HEATR1"/>
    <property type="match status" value="1"/>
</dbReference>
<evidence type="ECO:0000313" key="8">
    <source>
        <dbReference type="EMBL" id="KAK3026432.1"/>
    </source>
</evidence>
<dbReference type="GO" id="GO:0030686">
    <property type="term" value="C:90S preribosome"/>
    <property type="evidence" value="ECO:0007669"/>
    <property type="project" value="TreeGrafter"/>
</dbReference>
<sequence>MVTSIAAQLQAIKSAIAADTEPLTRPFTRPSLLFSSKEAADIDLDTIFTIALSGLEVLISADSRFRSYKNDLFSHRSRELDRELQGIEENDRINTSIGSYLRLLSGYFQLPSALKTLEYLIRRYKNSKWKFLDGVKASGAPPPREVMVQQCIRDMGILEALCNYAAPTKKYQPSRPVISFCTAVVVEVLGSLPTVETDVVKRILPFVDSGLQPSAKGGLDRKAGSMIIVGLLANKVALSPNLVKSLIQSIANVTREDAKESTDLQWFRVSFMALINLVQAQSVEVLPKKVVGVLSKIRDLSGVLMGLTKEFNIDQFLSLFLESLIEYSLDDDQCRGTLILLLETVALKGLVGRIVSKLLFICTRLSKKKNDSKSSESGIWMNQILGSINRKYPVELREAVHSFLEAEVRRITVSSLDAVSILKDKTADSQFRTYFKLQKTVLLSLFLRLVTIQDAVLRRLYDEDLSVVQAALKLNGLPKLISSSQCIDVVRHVLQRCISVLVSGGSDDTSLAGDVAMLCLEHAISDFQDEDDYAKKLATIFFPLILVLPKTQRLNLKALNLAKEVKWPFYQNIVSLSGPEKTLDHGRISAVNMDNISGLADTFSMHPDKYLPWLLDCCNFLGLSKTVFFLILLQSFMSPKIDYDQSFRLYETCYPVLKTEWEALESAGNFNTNLLDRDCKTFVDELFNSNIKELNSMLIVCLFWRLLEAFIRTTSENISMVEFSVAVRVESLYSFAFLCSQSEESLLLQLLAEFPSVLVPLSSDNQDVRMNAMSCIEGLFTQWPRANLSQPRNGRVAVWNHFLGDLLGLMVQHKRLIISDRHVLPSFFTTLLSSSYDSLLLPQTIGERFDRSTKDDIMTFILGSALQFSAYGKLRILSLLRGLGSGVMLVRDVELLLSELLNRRDQYHLGHDKSCTKLATIEVEILCLLLECCSMPTPSFGWHVCEDHILKALQCSQINSMPSEDPAIVQPCVTVLKNLTSTLYSSLKNKTQEYLFQDLVFLFRSSNGNVQNATRGALLQINISCSIVGRMLDIAMEQEACVTGTAYQRKKTKATVQWKSDIHHDVIRGGKNTLSFLSSLLDILLLKKDIENRIYLTGPLFKLLHMVFMDDKWIEEGANEGENYIQASTGVLQTISSTTSYVRQTLLLILEDIIASLLSCPAKDDIVNHLDLELLVKCARSTKDTTTRNHVFSLLSTIAKIIPERVLDHILDFLTIIGESAVTQGDCQSQHVFEDVISAVIPCWLSRSANSEELLQIFVKLLPEVAEHRRLSIVVHLLRTLGENGSLASLFLLLFRSMVSRKCSSSLDFTSTTRTEWEYTFAMHISDHYSCKIWLPSLVMLLQKLETGIWSKDLLMELLVAMQFISEKLLDPEIAFKLDSGDSSDETQSTVGELTEMVVSQLQLVNSRRKKLGVDIYVTKELKEHMRTILKTITRGLHPAAYFKVIIKLLGHANNSVRRKALGLLCQTTKDSGILKPKHERRGLNTSLRSSWLLLDESALESFSRMCLTIVKLVDDTDDYADTSLKLAAVSALEVLANRFPSNDSVFNLCLASVTKNIPSDNSAVSSTCLRTAGALINVLGPRALSELPCIMEHMLKKSRIVSPEVGGIISCGDDNASIILSNFKESIFSSILVTMEAVIDKLGGFLNPYLGDIIELVVLHPEYAHTSDPKLKLKADVVRKLITERIPVRLSLPALMSVHSEAIKAGDLSLSISFDMLGSIVGNMDKSSIGASHAKIFDLCLLALDLRRQQPASIKNIDIVEERIINAIIVLTMKLTETMFRPLFIRSIEWSESNLEESESIGRANMERAISFYGLVNRLAESHRSLFVPYFKYLLDGCIRHLTGVEDAKIGPTRKKKKAKLQDPKSIKIDGDGALSTRTWYLRSLVLASLHKCFIYDTGSLEFLDSSTFQASIVLLKPITSQLVMDPPSSLEQYSNIPTVNEVDDLLVACVGQMAVAAGTDQLWKPLNHEVLMQTRSEKVRSRILGLRIVKNFVENLKEEYLVLLPETIPFLGELLEDVELPVKSLAQEILKEMESMSGESLRQYL</sequence>
<dbReference type="Pfam" id="PF24477">
    <property type="entry name" value="ARM_At3g06530"/>
    <property type="match status" value="1"/>
</dbReference>
<keyword evidence="6" id="KW-0687">Ribonucleoprotein</keyword>
<keyword evidence="4" id="KW-0698">rRNA processing</keyword>
<comment type="similarity">
    <text evidence="2">Belongs to the HEATR1/UTP10 family.</text>
</comment>
<dbReference type="InterPro" id="IPR040191">
    <property type="entry name" value="UTP10"/>
</dbReference>
<evidence type="ECO:0000256" key="3">
    <source>
        <dbReference type="ARBA" id="ARBA00022517"/>
    </source>
</evidence>
<dbReference type="SUPFAM" id="SSF48371">
    <property type="entry name" value="ARM repeat"/>
    <property type="match status" value="2"/>
</dbReference>
<dbReference type="GO" id="GO:0030515">
    <property type="term" value="F:snoRNA binding"/>
    <property type="evidence" value="ECO:0007669"/>
    <property type="project" value="TreeGrafter"/>
</dbReference>
<dbReference type="GO" id="GO:0000462">
    <property type="term" value="P:maturation of SSU-rRNA from tricistronic rRNA transcript (SSU-rRNA, 5.8S rRNA, LSU-rRNA)"/>
    <property type="evidence" value="ECO:0007669"/>
    <property type="project" value="TreeGrafter"/>
</dbReference>
<evidence type="ECO:0000256" key="2">
    <source>
        <dbReference type="ARBA" id="ARBA00010559"/>
    </source>
</evidence>
<dbReference type="InterPro" id="IPR056384">
    <property type="entry name" value="ARM_At3g06530"/>
</dbReference>